<evidence type="ECO:0000259" key="6">
    <source>
        <dbReference type="PROSITE" id="PS52040"/>
    </source>
</evidence>
<dbReference type="Gene3D" id="3.90.199.10">
    <property type="entry name" value="Topoisomerase II, domain 5"/>
    <property type="match status" value="1"/>
</dbReference>
<dbReference type="GO" id="GO:0003918">
    <property type="term" value="F:DNA topoisomerase type II (double strand cut, ATP-hydrolyzing) activity"/>
    <property type="evidence" value="ECO:0007669"/>
    <property type="project" value="UniProtKB-EC"/>
</dbReference>
<comment type="catalytic activity">
    <reaction evidence="5">
        <text>ATP-dependent breakage, passage and rejoining of double-stranded DNA.</text>
        <dbReference type="EC" id="5.6.2.2"/>
    </reaction>
</comment>
<keyword evidence="8" id="KW-1185">Reference proteome</keyword>
<name>A0AAE7WTC3_9CAUD</name>
<protein>
    <recommendedName>
        <fullName evidence="6">Topo IIA-type catalytic domain-containing protein</fullName>
    </recommendedName>
</protein>
<keyword evidence="4 5" id="KW-0413">Isomerase</keyword>
<dbReference type="InterPro" id="IPR013758">
    <property type="entry name" value="Topo_IIA_A/C_ab"/>
</dbReference>
<evidence type="ECO:0000256" key="5">
    <source>
        <dbReference type="PROSITE-ProRule" id="PRU01384"/>
    </source>
</evidence>
<organism evidence="7 8">
    <name type="scientific">Erwinia phage pEa_SNUABM_7</name>
    <dbReference type="NCBI Taxonomy" id="2866695"/>
    <lineage>
        <taxon>Viruses</taxon>
        <taxon>Duplodnaviria</taxon>
        <taxon>Heunggongvirae</taxon>
        <taxon>Uroviricota</taxon>
        <taxon>Caudoviricetes</taxon>
        <taxon>Snuvirus</taxon>
        <taxon>Snuvirus SNUABM7</taxon>
    </lineage>
</organism>
<dbReference type="InterPro" id="IPR002205">
    <property type="entry name" value="Topo_IIA_dom_A"/>
</dbReference>
<comment type="similarity">
    <text evidence="1">Belongs to the type II topoisomerase GyrA/ParC subunit family.</text>
</comment>
<dbReference type="InterPro" id="IPR050220">
    <property type="entry name" value="Type_II_DNA_Topoisomerases"/>
</dbReference>
<dbReference type="GO" id="GO:0009330">
    <property type="term" value="C:DNA topoisomerase type II (double strand cut, ATP-hydrolyzing) complex"/>
    <property type="evidence" value="ECO:0007669"/>
    <property type="project" value="TreeGrafter"/>
</dbReference>
<dbReference type="SUPFAM" id="SSF56719">
    <property type="entry name" value="Type II DNA topoisomerase"/>
    <property type="match status" value="1"/>
</dbReference>
<dbReference type="Gene3D" id="3.30.1360.40">
    <property type="match status" value="1"/>
</dbReference>
<gene>
    <name evidence="7" type="ORF">pEaSNUABM7_00341</name>
</gene>
<proteinExistence type="inferred from homology"/>
<dbReference type="InterPro" id="IPR013757">
    <property type="entry name" value="Topo_IIA_A_a_sf"/>
</dbReference>
<accession>A0AAE7WTC3</accession>
<dbReference type="GO" id="GO:0005524">
    <property type="term" value="F:ATP binding"/>
    <property type="evidence" value="ECO:0007669"/>
    <property type="project" value="InterPro"/>
</dbReference>
<dbReference type="GO" id="GO:0003677">
    <property type="term" value="F:DNA binding"/>
    <property type="evidence" value="ECO:0007669"/>
    <property type="project" value="UniProtKB-UniRule"/>
</dbReference>
<evidence type="ECO:0000256" key="3">
    <source>
        <dbReference type="ARBA" id="ARBA00023125"/>
    </source>
</evidence>
<evidence type="ECO:0000313" key="8">
    <source>
        <dbReference type="Proteomes" id="UP000827609"/>
    </source>
</evidence>
<dbReference type="Gene3D" id="1.10.268.10">
    <property type="entry name" value="Topoisomerase, domain 3"/>
    <property type="match status" value="1"/>
</dbReference>
<dbReference type="Proteomes" id="UP000827609">
    <property type="component" value="Segment"/>
</dbReference>
<evidence type="ECO:0000256" key="2">
    <source>
        <dbReference type="ARBA" id="ARBA00023029"/>
    </source>
</evidence>
<sequence>MPIKPKKVKAAKAVKPAKATAVAKPLKVKVKSKAVSVDDIKTKKKSKEVATVQTGASLYPMIGQDESNIRDQGLADYTRHALGVYGSYVVEDRAIADYRDGLKPVHRALLWSLSDLNLRPGGAFKKSARTVGDTIGKYHPHGDAACYGAMVTIANTVPPAVAGSGNWGSPVDPAAAMRYTEAKMSKFTGTFLLDSDYLEVVPRVPNFSNDLELPLYLPALLPYMLFNGSVPAPAYGVKCGNPSFSFTSVSKVVCEMLSGKEYTAKTLAKTLEIRHEFGCIDVSSDEDMYQLISTGRGKVTYEPLIKIDEKSKTITIQTYVPAGMSNTAGITKKLEKISEWPGISSAANASGKKNKNAGPYGAAFEFRVRGSEDQLYELASRIQKEVTAGVNYNLGVTIRRADKPNTFKYLNYLDYFKAWVAYRIKLETAMLNNKLAKAEKALHLQQVYLWAVDNMKQLLAALPKVLVAEDPDKALAKACKIPVEDAKIILDRQVRKLAKLERGGLIAKIKDIKEEIAGYKAGLKAPGKYAAQSTAAKVKAYIKSPDDKLPVSL</sequence>
<keyword evidence="3 5" id="KW-0238">DNA-binding</keyword>
<dbReference type="PANTHER" id="PTHR43493">
    <property type="entry name" value="DNA GYRASE/TOPOISOMERASE SUBUNIT A"/>
    <property type="match status" value="1"/>
</dbReference>
<dbReference type="PANTHER" id="PTHR43493:SF5">
    <property type="entry name" value="DNA GYRASE SUBUNIT A, CHLOROPLASTIC_MITOCHONDRIAL"/>
    <property type="match status" value="1"/>
</dbReference>
<dbReference type="GO" id="GO:0006265">
    <property type="term" value="P:DNA topological change"/>
    <property type="evidence" value="ECO:0007669"/>
    <property type="project" value="UniProtKB-UniRule"/>
</dbReference>
<feature type="active site" description="O-(5'-phospho-DNA)-tyrosine intermediate" evidence="5">
    <location>
        <position position="179"/>
    </location>
</feature>
<evidence type="ECO:0000313" key="7">
    <source>
        <dbReference type="EMBL" id="QYW05009.1"/>
    </source>
</evidence>
<dbReference type="InterPro" id="IPR013760">
    <property type="entry name" value="Topo_IIA-like_dom_sf"/>
</dbReference>
<reference evidence="7" key="1">
    <citation type="submission" date="2021-06" db="EMBL/GenBank/DDBJ databases">
        <title>Complete genome sequence of Erwinia phage pEa_SNUABM_7.</title>
        <authorList>
            <person name="Kim S.G."/>
            <person name="Park S.C."/>
        </authorList>
    </citation>
    <scope>NUCLEOTIDE SEQUENCE</scope>
</reference>
<dbReference type="SMART" id="SM00434">
    <property type="entry name" value="TOP4c"/>
    <property type="match status" value="1"/>
</dbReference>
<keyword evidence="2 5" id="KW-0799">Topoisomerase</keyword>
<dbReference type="Pfam" id="PF00521">
    <property type="entry name" value="DNA_topoisoIV"/>
    <property type="match status" value="1"/>
</dbReference>
<dbReference type="EMBL" id="MZ475896">
    <property type="protein sequence ID" value="QYW05009.1"/>
    <property type="molecule type" value="Genomic_DNA"/>
</dbReference>
<evidence type="ECO:0000256" key="1">
    <source>
        <dbReference type="ARBA" id="ARBA00008263"/>
    </source>
</evidence>
<evidence type="ECO:0000256" key="4">
    <source>
        <dbReference type="ARBA" id="ARBA00023235"/>
    </source>
</evidence>
<feature type="domain" description="Topo IIA-type catalytic" evidence="6">
    <location>
        <begin position="95"/>
        <end position="553"/>
    </location>
</feature>
<dbReference type="PROSITE" id="PS52040">
    <property type="entry name" value="TOPO_IIA"/>
    <property type="match status" value="1"/>
</dbReference>